<protein>
    <submittedName>
        <fullName evidence="1">Uncharacterized protein</fullName>
    </submittedName>
</protein>
<name>A0A0E9RZZ2_ANGAN</name>
<dbReference type="AlphaFoldDB" id="A0A0E9RZZ2"/>
<dbReference type="EMBL" id="GBXM01073911">
    <property type="protein sequence ID" value="JAH34666.1"/>
    <property type="molecule type" value="Transcribed_RNA"/>
</dbReference>
<organism evidence="1">
    <name type="scientific">Anguilla anguilla</name>
    <name type="common">European freshwater eel</name>
    <name type="synonym">Muraena anguilla</name>
    <dbReference type="NCBI Taxonomy" id="7936"/>
    <lineage>
        <taxon>Eukaryota</taxon>
        <taxon>Metazoa</taxon>
        <taxon>Chordata</taxon>
        <taxon>Craniata</taxon>
        <taxon>Vertebrata</taxon>
        <taxon>Euteleostomi</taxon>
        <taxon>Actinopterygii</taxon>
        <taxon>Neopterygii</taxon>
        <taxon>Teleostei</taxon>
        <taxon>Anguilliformes</taxon>
        <taxon>Anguillidae</taxon>
        <taxon>Anguilla</taxon>
    </lineage>
</organism>
<reference evidence="1" key="2">
    <citation type="journal article" date="2015" name="Fish Shellfish Immunol.">
        <title>Early steps in the European eel (Anguilla anguilla)-Vibrio vulnificus interaction in the gills: Role of the RtxA13 toxin.</title>
        <authorList>
            <person name="Callol A."/>
            <person name="Pajuelo D."/>
            <person name="Ebbesson L."/>
            <person name="Teles M."/>
            <person name="MacKenzie S."/>
            <person name="Amaro C."/>
        </authorList>
    </citation>
    <scope>NUCLEOTIDE SEQUENCE</scope>
</reference>
<sequence>MACSMINKKKPKTEISKCLATCNFGLHTRE</sequence>
<reference evidence="1" key="1">
    <citation type="submission" date="2014-11" db="EMBL/GenBank/DDBJ databases">
        <authorList>
            <person name="Amaro Gonzalez C."/>
        </authorList>
    </citation>
    <scope>NUCLEOTIDE SEQUENCE</scope>
</reference>
<evidence type="ECO:0000313" key="1">
    <source>
        <dbReference type="EMBL" id="JAH34666.1"/>
    </source>
</evidence>
<proteinExistence type="predicted"/>
<accession>A0A0E9RZZ2</accession>